<dbReference type="GO" id="GO:0005506">
    <property type="term" value="F:iron ion binding"/>
    <property type="evidence" value="ECO:0007669"/>
    <property type="project" value="InterPro"/>
</dbReference>
<dbReference type="GO" id="GO:0020037">
    <property type="term" value="F:heme binding"/>
    <property type="evidence" value="ECO:0007669"/>
    <property type="project" value="InterPro"/>
</dbReference>
<dbReference type="GO" id="GO:0004497">
    <property type="term" value="F:monooxygenase activity"/>
    <property type="evidence" value="ECO:0007669"/>
    <property type="project" value="InterPro"/>
</dbReference>
<dbReference type="PANTHER" id="PTHR47950:SF27">
    <property type="entry name" value="IG-LIKE DOMAIN-CONTAINING PROTEIN"/>
    <property type="match status" value="1"/>
</dbReference>
<dbReference type="Proteomes" id="UP001054889">
    <property type="component" value="Unassembled WGS sequence"/>
</dbReference>
<dbReference type="GO" id="GO:0016705">
    <property type="term" value="F:oxidoreductase activity, acting on paired donors, with incorporation or reduction of molecular oxygen"/>
    <property type="evidence" value="ECO:0007669"/>
    <property type="project" value="InterPro"/>
</dbReference>
<evidence type="ECO:0000313" key="3">
    <source>
        <dbReference type="Proteomes" id="UP001054889"/>
    </source>
</evidence>
<dbReference type="PRINTS" id="PR00385">
    <property type="entry name" value="P450"/>
</dbReference>
<gene>
    <name evidence="2" type="primary">ga01471</name>
    <name evidence="2" type="ORF">PR202_ga01471</name>
</gene>
<name>A0AAV5BIB2_ELECO</name>
<keyword evidence="3" id="KW-1185">Reference proteome</keyword>
<comment type="similarity">
    <text evidence="1">Belongs to the cytochrome P450 family.</text>
</comment>
<dbReference type="InterPro" id="IPR002401">
    <property type="entry name" value="Cyt_P450_E_grp-I"/>
</dbReference>
<dbReference type="EMBL" id="BQKI01000001">
    <property type="protein sequence ID" value="GJM85682.1"/>
    <property type="molecule type" value="Genomic_DNA"/>
</dbReference>
<dbReference type="SUPFAM" id="SSF48264">
    <property type="entry name" value="Cytochrome P450"/>
    <property type="match status" value="1"/>
</dbReference>
<protein>
    <submittedName>
        <fullName evidence="2">Uncharacterized protein</fullName>
    </submittedName>
</protein>
<dbReference type="Gene3D" id="1.10.630.10">
    <property type="entry name" value="Cytochrome P450"/>
    <property type="match status" value="1"/>
</dbReference>
<dbReference type="Pfam" id="PF00067">
    <property type="entry name" value="p450"/>
    <property type="match status" value="1"/>
</dbReference>
<evidence type="ECO:0000256" key="1">
    <source>
        <dbReference type="ARBA" id="ARBA00010617"/>
    </source>
</evidence>
<evidence type="ECO:0000313" key="2">
    <source>
        <dbReference type="EMBL" id="GJM85682.1"/>
    </source>
</evidence>
<dbReference type="InterPro" id="IPR001128">
    <property type="entry name" value="Cyt_P450"/>
</dbReference>
<sequence>MLDTVLDREHEWKEGSLIDRQAIKGMFTDLFVAGSETSSTTVEWAMAALLQHPEAMDKVKRELREVLGNKARVEESDVDRLPYLPAVVKEVLRFYPSVAMTFYRAQETVQVQSYTIPQGTTILLNI</sequence>
<dbReference type="InterPro" id="IPR036396">
    <property type="entry name" value="Cyt_P450_sf"/>
</dbReference>
<reference evidence="2" key="1">
    <citation type="journal article" date="2018" name="DNA Res.">
        <title>Multiple hybrid de novo genome assembly of finger millet, an orphan allotetraploid crop.</title>
        <authorList>
            <person name="Hatakeyama M."/>
            <person name="Aluri S."/>
            <person name="Balachadran M.T."/>
            <person name="Sivarajan S.R."/>
            <person name="Patrignani A."/>
            <person name="Gruter S."/>
            <person name="Poveda L."/>
            <person name="Shimizu-Inatsugi R."/>
            <person name="Baeten J."/>
            <person name="Francoijs K.J."/>
            <person name="Nataraja K.N."/>
            <person name="Reddy Y.A.N."/>
            <person name="Phadnis S."/>
            <person name="Ravikumar R.L."/>
            <person name="Schlapbach R."/>
            <person name="Sreeman S.M."/>
            <person name="Shimizu K.K."/>
        </authorList>
    </citation>
    <scope>NUCLEOTIDE SEQUENCE</scope>
</reference>
<dbReference type="AlphaFoldDB" id="A0AAV5BIB2"/>
<proteinExistence type="inferred from homology"/>
<reference evidence="2" key="2">
    <citation type="submission" date="2021-12" db="EMBL/GenBank/DDBJ databases">
        <title>Resequencing data analysis of finger millet.</title>
        <authorList>
            <person name="Hatakeyama M."/>
            <person name="Aluri S."/>
            <person name="Balachadran M.T."/>
            <person name="Sivarajan S.R."/>
            <person name="Poveda L."/>
            <person name="Shimizu-Inatsugi R."/>
            <person name="Schlapbach R."/>
            <person name="Sreeman S.M."/>
            <person name="Shimizu K.K."/>
        </authorList>
    </citation>
    <scope>NUCLEOTIDE SEQUENCE</scope>
</reference>
<dbReference type="PRINTS" id="PR00463">
    <property type="entry name" value="EP450I"/>
</dbReference>
<comment type="caution">
    <text evidence="2">The sequence shown here is derived from an EMBL/GenBank/DDBJ whole genome shotgun (WGS) entry which is preliminary data.</text>
</comment>
<organism evidence="2 3">
    <name type="scientific">Eleusine coracana subsp. coracana</name>
    <dbReference type="NCBI Taxonomy" id="191504"/>
    <lineage>
        <taxon>Eukaryota</taxon>
        <taxon>Viridiplantae</taxon>
        <taxon>Streptophyta</taxon>
        <taxon>Embryophyta</taxon>
        <taxon>Tracheophyta</taxon>
        <taxon>Spermatophyta</taxon>
        <taxon>Magnoliopsida</taxon>
        <taxon>Liliopsida</taxon>
        <taxon>Poales</taxon>
        <taxon>Poaceae</taxon>
        <taxon>PACMAD clade</taxon>
        <taxon>Chloridoideae</taxon>
        <taxon>Cynodonteae</taxon>
        <taxon>Eleusininae</taxon>
        <taxon>Eleusine</taxon>
    </lineage>
</organism>
<dbReference type="PANTHER" id="PTHR47950">
    <property type="entry name" value="CYTOCHROME P450, FAMILY 76, SUBFAMILY C, POLYPEPTIDE 5-RELATED"/>
    <property type="match status" value="1"/>
</dbReference>
<accession>A0AAV5BIB2</accession>